<proteinExistence type="predicted"/>
<sequence>MSKQADLPLLVSYPFKCHKHRLKQAGWKCLIFGTDVIWKRFHESTVAAMLRGRRPLMWPDIIVKEERRRLEICAASSARGHQKWGFSNVGGAREGLSH</sequence>
<dbReference type="EMBL" id="CP097507">
    <property type="protein sequence ID" value="URE02618.1"/>
    <property type="molecule type" value="Genomic_DNA"/>
</dbReference>
<keyword evidence="2" id="KW-1185">Reference proteome</keyword>
<dbReference type="Proteomes" id="UP001055439">
    <property type="component" value="Chromosome 5"/>
</dbReference>
<accession>A0A9E7K1C7</accession>
<protein>
    <submittedName>
        <fullName evidence="1">Uncharacterized protein</fullName>
    </submittedName>
</protein>
<name>A0A9E7K1C7_9LILI</name>
<gene>
    <name evidence="1" type="ORF">MUK42_30887</name>
</gene>
<organism evidence="1 2">
    <name type="scientific">Musa troglodytarum</name>
    <name type="common">fe'i banana</name>
    <dbReference type="NCBI Taxonomy" id="320322"/>
    <lineage>
        <taxon>Eukaryota</taxon>
        <taxon>Viridiplantae</taxon>
        <taxon>Streptophyta</taxon>
        <taxon>Embryophyta</taxon>
        <taxon>Tracheophyta</taxon>
        <taxon>Spermatophyta</taxon>
        <taxon>Magnoliopsida</taxon>
        <taxon>Liliopsida</taxon>
        <taxon>Zingiberales</taxon>
        <taxon>Musaceae</taxon>
        <taxon>Musa</taxon>
    </lineage>
</organism>
<reference evidence="1" key="1">
    <citation type="submission" date="2022-05" db="EMBL/GenBank/DDBJ databases">
        <title>The Musa troglodytarum L. genome provides insights into the mechanism of non-climacteric behaviour and enrichment of carotenoids.</title>
        <authorList>
            <person name="Wang J."/>
        </authorList>
    </citation>
    <scope>NUCLEOTIDE SEQUENCE</scope>
    <source>
        <tissue evidence="1">Leaf</tissue>
    </source>
</reference>
<dbReference type="AlphaFoldDB" id="A0A9E7K1C7"/>
<evidence type="ECO:0000313" key="1">
    <source>
        <dbReference type="EMBL" id="URE02618.1"/>
    </source>
</evidence>
<evidence type="ECO:0000313" key="2">
    <source>
        <dbReference type="Proteomes" id="UP001055439"/>
    </source>
</evidence>